<dbReference type="PROSITE" id="PS00375">
    <property type="entry name" value="UDPGT"/>
    <property type="match status" value="1"/>
</dbReference>
<dbReference type="InterPro" id="IPR035595">
    <property type="entry name" value="UDP_glycos_trans_CS"/>
</dbReference>
<dbReference type="AlphaFoldDB" id="A0A0D6QXC0"/>
<organism evidence="6">
    <name type="scientific">Araucaria cunninghamii</name>
    <name type="common">Hoop pine</name>
    <name type="synonym">Moreton Bay pine</name>
    <dbReference type="NCBI Taxonomy" id="56994"/>
    <lineage>
        <taxon>Eukaryota</taxon>
        <taxon>Viridiplantae</taxon>
        <taxon>Streptophyta</taxon>
        <taxon>Embryophyta</taxon>
        <taxon>Tracheophyta</taxon>
        <taxon>Spermatophyta</taxon>
        <taxon>Pinopsida</taxon>
        <taxon>Pinidae</taxon>
        <taxon>Conifers II</taxon>
        <taxon>Araucariales</taxon>
        <taxon>Araucariaceae</taxon>
        <taxon>Araucaria</taxon>
    </lineage>
</organism>
<keyword evidence="2 4" id="KW-0328">Glycosyltransferase</keyword>
<dbReference type="Pfam" id="PF00201">
    <property type="entry name" value="UDPGT"/>
    <property type="match status" value="1"/>
</dbReference>
<dbReference type="SUPFAM" id="SSF53756">
    <property type="entry name" value="UDP-Glycosyltransferase/glycogen phosphorylase"/>
    <property type="match status" value="1"/>
</dbReference>
<dbReference type="GO" id="GO:0080043">
    <property type="term" value="F:quercetin 3-O-glucosyltransferase activity"/>
    <property type="evidence" value="ECO:0007669"/>
    <property type="project" value="TreeGrafter"/>
</dbReference>
<evidence type="ECO:0000256" key="2">
    <source>
        <dbReference type="ARBA" id="ARBA00022676"/>
    </source>
</evidence>
<dbReference type="EMBL" id="GCKF01038206">
    <property type="protein sequence ID" value="JAG96227.1"/>
    <property type="molecule type" value="Transcribed_RNA"/>
</dbReference>
<evidence type="ECO:0000256" key="4">
    <source>
        <dbReference type="RuleBase" id="RU003718"/>
    </source>
</evidence>
<protein>
    <recommendedName>
        <fullName evidence="5">Glycosyltransferase</fullName>
        <ecNumber evidence="5">2.4.1.-</ecNumber>
    </recommendedName>
</protein>
<evidence type="ECO:0000256" key="5">
    <source>
        <dbReference type="RuleBase" id="RU362057"/>
    </source>
</evidence>
<dbReference type="Gene3D" id="3.40.50.2000">
    <property type="entry name" value="Glycogen Phosphorylase B"/>
    <property type="match status" value="2"/>
</dbReference>
<name>A0A0D6QXC0_ARACU</name>
<evidence type="ECO:0000313" key="6">
    <source>
        <dbReference type="EMBL" id="JAG96227.1"/>
    </source>
</evidence>
<keyword evidence="3 4" id="KW-0808">Transferase</keyword>
<comment type="similarity">
    <text evidence="1 4">Belongs to the UDP-glycosyltransferase family.</text>
</comment>
<evidence type="ECO:0000256" key="1">
    <source>
        <dbReference type="ARBA" id="ARBA00009995"/>
    </source>
</evidence>
<dbReference type="InterPro" id="IPR002213">
    <property type="entry name" value="UDP_glucos_trans"/>
</dbReference>
<accession>A0A0D6QXC0</accession>
<dbReference type="CDD" id="cd03784">
    <property type="entry name" value="GT1_Gtf-like"/>
    <property type="match status" value="1"/>
</dbReference>
<sequence>MDMSGCMPHAVLLPFPGQGHINPLMRLASKLVLDGFIVTFVQSDFNYQRTMQSHNDRSLQCNMLRMISIPDGLPPEDGRQDLLKLMQAVGNAMGPSVIDRLIQDINKEGEHKITCIIADVSLCSGLNEVAKLHDISLAAFQTSHASKFALHYFSSRLVSLGRVNSDGTPKEDKLVKYLPSLPPLYPGELPWLYGGEYRFRLGIRQTEATRPIKWILFNSLYELEAPAVDDLSKEVGVYPIGPLIPSEFLDSKRTTTKGVPTPSGNEGKCLEWLNKQSEKSVIYVAFGSIAVLSKSQAEEFAVGLEATQRPFLWVVRSDQIEGDKSIVPPGFLERTRDRGCVVPWVPQLEVLSHPSVACFVTHCGWNSVQESIAMGVPMLCWPKFTDQFLNRKYIVDIWKIGLPLNANADGIVEKGEFTEAVARLLVGEESVKIGKEVSKWKKIASDAVKEGGSSFNNYNLFVNDIKKLCNP</sequence>
<evidence type="ECO:0000256" key="3">
    <source>
        <dbReference type="ARBA" id="ARBA00022679"/>
    </source>
</evidence>
<proteinExistence type="inferred from homology"/>
<dbReference type="FunFam" id="3.40.50.2000:FF:000078">
    <property type="entry name" value="Glycosyltransferase"/>
    <property type="match status" value="1"/>
</dbReference>
<dbReference type="PANTHER" id="PTHR11926">
    <property type="entry name" value="GLUCOSYL/GLUCURONOSYL TRANSFERASES"/>
    <property type="match status" value="1"/>
</dbReference>
<dbReference type="GO" id="GO:0080044">
    <property type="term" value="F:quercetin 7-O-glucosyltransferase activity"/>
    <property type="evidence" value="ECO:0007669"/>
    <property type="project" value="TreeGrafter"/>
</dbReference>
<dbReference type="EC" id="2.4.1.-" evidence="5"/>
<reference evidence="6" key="1">
    <citation type="submission" date="2015-03" db="EMBL/GenBank/DDBJ databases">
        <title>A transcriptome of Araucaria cunninghamii, an australian fine timber species.</title>
        <authorList>
            <person name="Jing Yi C.J.Y."/>
            <person name="Yin San L.Y.S."/>
            <person name="Abdul Karim S.S."/>
            <person name="Wan Azmi N.N."/>
            <person name="Hercus R.R."/>
            <person name="Croft L.L."/>
        </authorList>
    </citation>
    <scope>NUCLEOTIDE SEQUENCE</scope>
    <source>
        <strain evidence="6">MI0301</strain>
        <tissue evidence="6">Leaf</tissue>
    </source>
</reference>
<dbReference type="PANTHER" id="PTHR11926:SF1412">
    <property type="entry name" value="UDP-GLYCOSYLTRANSFERASE 83A1-LIKE"/>
    <property type="match status" value="1"/>
</dbReference>